<accession>A0A9Q1KQ18</accession>
<comment type="caution">
    <text evidence="2">The sequence shown here is derived from an EMBL/GenBank/DDBJ whole genome shotgun (WGS) entry which is preliminary data.</text>
</comment>
<dbReference type="PANTHER" id="PTHR13162">
    <property type="entry name" value="CCR4-NOT TRANSCRIPTION COMPLEX"/>
    <property type="match status" value="1"/>
</dbReference>
<dbReference type="Proteomes" id="UP001153076">
    <property type="component" value="Unassembled WGS sequence"/>
</dbReference>
<dbReference type="OrthoDB" id="1933107at2759"/>
<name>A0A9Q1KQ18_9CARY</name>
<proteinExistence type="predicted"/>
<dbReference type="GO" id="GO:0000932">
    <property type="term" value="C:P-body"/>
    <property type="evidence" value="ECO:0007669"/>
    <property type="project" value="TreeGrafter"/>
</dbReference>
<sequence>MQLFSSTVAGHIRSLLQGLTDSNSDYVLQELLQLTECGLQGSILVLQSCLDHINYGEDVKNGQVLLVVRSIFRFFLDKPNSTTLFCQSLRNVTIREGFLDDLSNALHLSLSEKFAVGLALSESDNPGTKLSGTNFCASQVERLFANPSAIGSTEQIHNIFMFLHRSGALSKHVDMFSDMLSLVQLKESIPIVMTSLLPDVLNDSNFLRTMNSFYDSDENDFDAIVARMEISVSDVMMELGYGCTSDTSKCKEVLSIFLPFTEVTLARILGTVVCTHTGLEDNTTTLSSFLLAIAGTHISDLRLLCSWDAGVLVNSIKQLSPETNWIGVMENLDHEGFYIPNKDAFTLLMTMYKLACQDSFPLHAICGSVWKNSEGQLSFLKYAVSAPPDLFTFSHSVRLLPYADVLHGLIFQPGQSNYAWLCLDLLDVICQLAERGHAAAIRSVLEYPLKHCPEVLLLGIAEIQTPYNLLQREVLSTVLPMIIADASRKKVFLQLWNANYYLVLCGFMDVLVSDSDGIDKILDICQETKVQLPTNPAVGLLVQYLLQATTWNYLTCAIILNSVLDKIPFSYAIKLAAVASQKELLDLEKWLSDSLVTNKGSFFEVFMLNGGLSMLFL</sequence>
<dbReference type="GO" id="GO:0060090">
    <property type="term" value="F:molecular adaptor activity"/>
    <property type="evidence" value="ECO:0007669"/>
    <property type="project" value="TreeGrafter"/>
</dbReference>
<dbReference type="PANTHER" id="PTHR13162:SF8">
    <property type="entry name" value="CCR4-NOT TRANSCRIPTION COMPLEX SUBUNIT 1"/>
    <property type="match status" value="1"/>
</dbReference>
<evidence type="ECO:0000259" key="1">
    <source>
        <dbReference type="Pfam" id="PF16418"/>
    </source>
</evidence>
<dbReference type="GO" id="GO:0000288">
    <property type="term" value="P:nuclear-transcribed mRNA catabolic process, deadenylation-dependent decay"/>
    <property type="evidence" value="ECO:0007669"/>
    <property type="project" value="TreeGrafter"/>
</dbReference>
<keyword evidence="3" id="KW-1185">Reference proteome</keyword>
<evidence type="ECO:0000313" key="2">
    <source>
        <dbReference type="EMBL" id="KAJ8447307.1"/>
    </source>
</evidence>
<dbReference type="Pfam" id="PF16418">
    <property type="entry name" value="CNOT1_HEAT"/>
    <property type="match status" value="1"/>
</dbReference>
<dbReference type="EMBL" id="JAKOGI010000039">
    <property type="protein sequence ID" value="KAJ8447307.1"/>
    <property type="molecule type" value="Genomic_DNA"/>
</dbReference>
<gene>
    <name evidence="2" type="ORF">Cgig2_013084</name>
</gene>
<dbReference type="GO" id="GO:0030015">
    <property type="term" value="C:CCR4-NOT core complex"/>
    <property type="evidence" value="ECO:0007669"/>
    <property type="project" value="InterPro"/>
</dbReference>
<dbReference type="InterPro" id="IPR040398">
    <property type="entry name" value="Not1"/>
</dbReference>
<feature type="domain" description="CCR4-NOT transcription complex subunit 1 HEAT repeat" evidence="1">
    <location>
        <begin position="559"/>
        <end position="604"/>
    </location>
</feature>
<dbReference type="GO" id="GO:0017148">
    <property type="term" value="P:negative regulation of translation"/>
    <property type="evidence" value="ECO:0007669"/>
    <property type="project" value="InterPro"/>
</dbReference>
<reference evidence="2" key="1">
    <citation type="submission" date="2022-04" db="EMBL/GenBank/DDBJ databases">
        <title>Carnegiea gigantea Genome sequencing and assembly v2.</title>
        <authorList>
            <person name="Copetti D."/>
            <person name="Sanderson M.J."/>
            <person name="Burquez A."/>
            <person name="Wojciechowski M.F."/>
        </authorList>
    </citation>
    <scope>NUCLEOTIDE SEQUENCE</scope>
    <source>
        <strain evidence="2">SGP5-SGP5p</strain>
        <tissue evidence="2">Aerial part</tissue>
    </source>
</reference>
<protein>
    <recommendedName>
        <fullName evidence="1">CCR4-NOT transcription complex subunit 1 HEAT repeat domain-containing protein</fullName>
    </recommendedName>
</protein>
<evidence type="ECO:0000313" key="3">
    <source>
        <dbReference type="Proteomes" id="UP001153076"/>
    </source>
</evidence>
<dbReference type="InterPro" id="IPR032194">
    <property type="entry name" value="CNOT1_HEAT"/>
</dbReference>
<dbReference type="AlphaFoldDB" id="A0A9Q1KQ18"/>
<organism evidence="2 3">
    <name type="scientific">Carnegiea gigantea</name>
    <dbReference type="NCBI Taxonomy" id="171969"/>
    <lineage>
        <taxon>Eukaryota</taxon>
        <taxon>Viridiplantae</taxon>
        <taxon>Streptophyta</taxon>
        <taxon>Embryophyta</taxon>
        <taxon>Tracheophyta</taxon>
        <taxon>Spermatophyta</taxon>
        <taxon>Magnoliopsida</taxon>
        <taxon>eudicotyledons</taxon>
        <taxon>Gunneridae</taxon>
        <taxon>Pentapetalae</taxon>
        <taxon>Caryophyllales</taxon>
        <taxon>Cactineae</taxon>
        <taxon>Cactaceae</taxon>
        <taxon>Cactoideae</taxon>
        <taxon>Echinocereeae</taxon>
        <taxon>Carnegiea</taxon>
    </lineage>
</organism>